<dbReference type="EMBL" id="CP014263">
    <property type="protein sequence ID" value="AQG80169.1"/>
    <property type="molecule type" value="Genomic_DNA"/>
</dbReference>
<dbReference type="InterPro" id="IPR002937">
    <property type="entry name" value="Amino_oxidase"/>
</dbReference>
<dbReference type="InterPro" id="IPR036188">
    <property type="entry name" value="FAD/NAD-bd_sf"/>
</dbReference>
<reference evidence="2 3" key="1">
    <citation type="submission" date="2016-01" db="EMBL/GenBank/DDBJ databases">
        <authorList>
            <person name="Oliw E.H."/>
        </authorList>
    </citation>
    <scope>NUCLEOTIDE SEQUENCE [LARGE SCALE GENOMIC DNA]</scope>
    <source>
        <strain evidence="2 3">DY10</strain>
    </source>
</reference>
<dbReference type="PANTHER" id="PTHR16128">
    <property type="entry name" value="FAD/NAD(P)-BINDING OXIDOREDUCTASE FAMILY PROTEIN"/>
    <property type="match status" value="1"/>
</dbReference>
<dbReference type="Gene3D" id="3.90.660.10">
    <property type="match status" value="1"/>
</dbReference>
<protein>
    <submittedName>
        <fullName evidence="2">FAD-dependent oxidoreductase</fullName>
    </submittedName>
</protein>
<dbReference type="OrthoDB" id="56323at2"/>
<accession>A0A1P9WXT2</accession>
<dbReference type="Proteomes" id="UP000187941">
    <property type="component" value="Chromosome"/>
</dbReference>
<gene>
    <name evidence="2" type="ORF">AWR27_13060</name>
</gene>
<dbReference type="KEGG" id="smon:AWR27_13060"/>
<dbReference type="PANTHER" id="PTHR16128:SF5">
    <property type="entry name" value="FAD_NAD(P)-BINDING OXIDOREDUCTASE FAMILY PROTEIN"/>
    <property type="match status" value="1"/>
</dbReference>
<dbReference type="SUPFAM" id="SSF51905">
    <property type="entry name" value="FAD/NAD(P)-binding domain"/>
    <property type="match status" value="1"/>
</dbReference>
<keyword evidence="3" id="KW-1185">Reference proteome</keyword>
<evidence type="ECO:0000313" key="2">
    <source>
        <dbReference type="EMBL" id="AQG80169.1"/>
    </source>
</evidence>
<dbReference type="Gene3D" id="3.50.50.60">
    <property type="entry name" value="FAD/NAD(P)-binding domain"/>
    <property type="match status" value="1"/>
</dbReference>
<dbReference type="Pfam" id="PF13450">
    <property type="entry name" value="NAD_binding_8"/>
    <property type="match status" value="1"/>
</dbReference>
<evidence type="ECO:0000259" key="1">
    <source>
        <dbReference type="Pfam" id="PF01593"/>
    </source>
</evidence>
<name>A0A1P9WXT2_9BACT</name>
<sequence length="330" mass="35316">MSVLIIGAGIAGLTAARELTQLGYDVTVLDKGRGVGGRMATRRIDRARADHGAQYITAQTPEFQQCIETLRAANTTAIWQSEEAVNYVGTGGMSGIAKHLAQGLRIELNEKVVRVAAESTGWLVQTEAGNEYRANALLLTIPVPQALALLNDSDCRLEAADCIALDAISYEPCLTVLATVERSGLIPAPGFWQSPTPDVAWVVDNQQKGISPEQPSVTIHASSSFSRENLDGDLEAAGRQLLTQLQRRIPAETVGVVQVHRWRYSHAERQHPAPFLAASAPFPLLFGGDGFGADSLSDLRSGVERAFVSGRAMAAFIISRVDSARSVSVG</sequence>
<dbReference type="Pfam" id="PF01593">
    <property type="entry name" value="Amino_oxidase"/>
    <property type="match status" value="1"/>
</dbReference>
<feature type="domain" description="Amine oxidase" evidence="1">
    <location>
        <begin position="85"/>
        <end position="315"/>
    </location>
</feature>
<evidence type="ECO:0000313" key="3">
    <source>
        <dbReference type="Proteomes" id="UP000187941"/>
    </source>
</evidence>
<dbReference type="GO" id="GO:0016491">
    <property type="term" value="F:oxidoreductase activity"/>
    <property type="evidence" value="ECO:0007669"/>
    <property type="project" value="InterPro"/>
</dbReference>
<proteinExistence type="predicted"/>
<dbReference type="STRING" id="1178516.AWR27_13060"/>
<organism evidence="2 3">
    <name type="scientific">Spirosoma montaniterrae</name>
    <dbReference type="NCBI Taxonomy" id="1178516"/>
    <lineage>
        <taxon>Bacteria</taxon>
        <taxon>Pseudomonadati</taxon>
        <taxon>Bacteroidota</taxon>
        <taxon>Cytophagia</taxon>
        <taxon>Cytophagales</taxon>
        <taxon>Cytophagaceae</taxon>
        <taxon>Spirosoma</taxon>
    </lineage>
</organism>
<dbReference type="RefSeq" id="WP_077131591.1">
    <property type="nucleotide sequence ID" value="NZ_CP014263.1"/>
</dbReference>
<dbReference type="AlphaFoldDB" id="A0A1P9WXT2"/>